<organism evidence="2 3">
    <name type="scientific">Aphanocapsa feldmannii 277cV</name>
    <dbReference type="NCBI Taxonomy" id="2507553"/>
    <lineage>
        <taxon>Bacteria</taxon>
        <taxon>Bacillati</taxon>
        <taxon>Cyanobacteriota</taxon>
        <taxon>Cyanophyceae</taxon>
        <taxon>Oscillatoriophycideae</taxon>
        <taxon>Chroococcales</taxon>
        <taxon>Microcystaceae</taxon>
        <taxon>Aphanocapsa</taxon>
    </lineage>
</organism>
<dbReference type="Proteomes" id="UP000317990">
    <property type="component" value="Unassembled WGS sequence"/>
</dbReference>
<accession>A0A524RKK1</accession>
<dbReference type="Pfam" id="PF20384">
    <property type="entry name" value="DUF6679"/>
    <property type="match status" value="1"/>
</dbReference>
<dbReference type="AlphaFoldDB" id="A0A524RKK1"/>
<evidence type="ECO:0000313" key="2">
    <source>
        <dbReference type="EMBL" id="TGG90137.1"/>
    </source>
</evidence>
<protein>
    <submittedName>
        <fullName evidence="2">Uncharacterized protein</fullName>
    </submittedName>
</protein>
<feature type="compositionally biased region" description="Basic and acidic residues" evidence="1">
    <location>
        <begin position="111"/>
        <end position="121"/>
    </location>
</feature>
<evidence type="ECO:0000256" key="1">
    <source>
        <dbReference type="SAM" id="MobiDB-lite"/>
    </source>
</evidence>
<proteinExistence type="predicted"/>
<evidence type="ECO:0000313" key="3">
    <source>
        <dbReference type="Proteomes" id="UP000317990"/>
    </source>
</evidence>
<feature type="region of interest" description="Disordered" evidence="1">
    <location>
        <begin position="76"/>
        <end position="121"/>
    </location>
</feature>
<comment type="caution">
    <text evidence="2">The sequence shown here is derived from an EMBL/GenBank/DDBJ whole genome shotgun (WGS) entry which is preliminary data.</text>
</comment>
<name>A0A524RKK1_9CHRO</name>
<gene>
    <name evidence="2" type="ORF">ERJ67_11500</name>
</gene>
<reference evidence="2 3" key="1">
    <citation type="journal article" date="2019" name="mSystems">
        <title>Life at home and on the roam: Genomic adaptions reflect the dual lifestyle of an intracellular, facultative symbiont.</title>
        <authorList>
            <person name="Burgsdorf I."/>
        </authorList>
    </citation>
    <scope>NUCLEOTIDE SEQUENCE [LARGE SCALE GENOMIC DNA]</scope>
    <source>
        <strain evidence="2">277cV</strain>
    </source>
</reference>
<dbReference type="InterPro" id="IPR046501">
    <property type="entry name" value="DUF6679"/>
</dbReference>
<dbReference type="EMBL" id="SRMO01000096">
    <property type="protein sequence ID" value="TGG90137.1"/>
    <property type="molecule type" value="Genomic_DNA"/>
</dbReference>
<sequence>MLDRKLYQLQQDQAPVWIFLSDQQRWIEQAEVVEVCGGLVTLRYETDEDDELQAWEELVRIEAIGSVMTRLSGVCRSGSSDDLPVSDDCPEAEQLGRRPAQASDGVAPLQGDERCNEPGEA</sequence>